<protein>
    <submittedName>
        <fullName evidence="8">Ferredoxin</fullName>
    </submittedName>
</protein>
<evidence type="ECO:0000256" key="1">
    <source>
        <dbReference type="ARBA" id="ARBA00001927"/>
    </source>
</evidence>
<dbReference type="STRING" id="761804.BN000_04191"/>
<dbReference type="GO" id="GO:0046872">
    <property type="term" value="F:metal ion binding"/>
    <property type="evidence" value="ECO:0007669"/>
    <property type="project" value="UniProtKB-KW"/>
</dbReference>
<name>A0A0U1DKS7_9MYCO</name>
<dbReference type="SUPFAM" id="SSF54862">
    <property type="entry name" value="4Fe-4S ferredoxins"/>
    <property type="match status" value="1"/>
</dbReference>
<gene>
    <name evidence="8" type="ORF">BN000_04191</name>
</gene>
<evidence type="ECO:0000256" key="2">
    <source>
        <dbReference type="ARBA" id="ARBA00022448"/>
    </source>
</evidence>
<dbReference type="Gene3D" id="3.30.70.20">
    <property type="match status" value="1"/>
</dbReference>
<evidence type="ECO:0000313" key="9">
    <source>
        <dbReference type="Proteomes" id="UP000199601"/>
    </source>
</evidence>
<dbReference type="GO" id="GO:0051538">
    <property type="term" value="F:3 iron, 4 sulfur cluster binding"/>
    <property type="evidence" value="ECO:0007669"/>
    <property type="project" value="UniProtKB-KW"/>
</dbReference>
<sequence>MPRIEFDQSRCVGHAQCNAAAPDVYELDDNGYLLPPPSVIDESLRDSAIAGASACPEGVLKVFDDE</sequence>
<organism evidence="8 9">
    <name type="scientific">Mycobacterium europaeum</name>
    <dbReference type="NCBI Taxonomy" id="761804"/>
    <lineage>
        <taxon>Bacteria</taxon>
        <taxon>Bacillati</taxon>
        <taxon>Actinomycetota</taxon>
        <taxon>Actinomycetes</taxon>
        <taxon>Mycobacteriales</taxon>
        <taxon>Mycobacteriaceae</taxon>
        <taxon>Mycobacterium</taxon>
        <taxon>Mycobacterium simiae complex</taxon>
    </lineage>
</organism>
<dbReference type="PROSITE" id="PS51379">
    <property type="entry name" value="4FE4S_FER_2"/>
    <property type="match status" value="1"/>
</dbReference>
<proteinExistence type="predicted"/>
<keyword evidence="7" id="KW-0003">3Fe-4S</keyword>
<dbReference type="Proteomes" id="UP000199601">
    <property type="component" value="Unassembled WGS sequence"/>
</dbReference>
<dbReference type="PANTHER" id="PTHR36923">
    <property type="entry name" value="FERREDOXIN"/>
    <property type="match status" value="1"/>
</dbReference>
<keyword evidence="3" id="KW-0479">Metal-binding</keyword>
<dbReference type="OrthoDB" id="3215519at2"/>
<dbReference type="InterPro" id="IPR017896">
    <property type="entry name" value="4Fe4S_Fe-S-bd"/>
</dbReference>
<accession>A0A0U1DKS7</accession>
<evidence type="ECO:0000256" key="6">
    <source>
        <dbReference type="ARBA" id="ARBA00023014"/>
    </source>
</evidence>
<evidence type="ECO:0000313" key="8">
    <source>
        <dbReference type="EMBL" id="CQD18462.1"/>
    </source>
</evidence>
<dbReference type="AlphaFoldDB" id="A0A0U1DKS7"/>
<keyword evidence="4" id="KW-0249">Electron transport</keyword>
<dbReference type="PANTHER" id="PTHR36923:SF3">
    <property type="entry name" value="FERREDOXIN"/>
    <property type="match status" value="1"/>
</dbReference>
<dbReference type="InterPro" id="IPR051269">
    <property type="entry name" value="Fe-S_cluster_ET"/>
</dbReference>
<keyword evidence="9" id="KW-1185">Reference proteome</keyword>
<dbReference type="Pfam" id="PF13459">
    <property type="entry name" value="Fer4_15"/>
    <property type="match status" value="1"/>
</dbReference>
<keyword evidence="6" id="KW-0411">Iron-sulfur</keyword>
<comment type="cofactor">
    <cofactor evidence="1">
        <name>[3Fe-4S] cluster</name>
        <dbReference type="ChEBI" id="CHEBI:21137"/>
    </cofactor>
</comment>
<keyword evidence="2" id="KW-0813">Transport</keyword>
<dbReference type="EMBL" id="CTEC01000002">
    <property type="protein sequence ID" value="CQD18462.1"/>
    <property type="molecule type" value="Genomic_DNA"/>
</dbReference>
<evidence type="ECO:0000256" key="3">
    <source>
        <dbReference type="ARBA" id="ARBA00022723"/>
    </source>
</evidence>
<evidence type="ECO:0000256" key="7">
    <source>
        <dbReference type="ARBA" id="ARBA00023291"/>
    </source>
</evidence>
<reference evidence="9" key="1">
    <citation type="submission" date="2015-03" db="EMBL/GenBank/DDBJ databases">
        <authorList>
            <person name="Urmite Genomes"/>
        </authorList>
    </citation>
    <scope>NUCLEOTIDE SEQUENCE [LARGE SCALE GENOMIC DNA]</scope>
    <source>
        <strain evidence="9">CSUR P1344</strain>
    </source>
</reference>
<evidence type="ECO:0000256" key="4">
    <source>
        <dbReference type="ARBA" id="ARBA00022982"/>
    </source>
</evidence>
<evidence type="ECO:0000256" key="5">
    <source>
        <dbReference type="ARBA" id="ARBA00023004"/>
    </source>
</evidence>
<keyword evidence="5" id="KW-0408">Iron</keyword>
<dbReference type="RefSeq" id="WP_085242862.1">
    <property type="nucleotide sequence ID" value="NZ_CTEC01000002.1"/>
</dbReference>